<dbReference type="GeneID" id="108734598"/>
<keyword evidence="1" id="KW-0472">Membrane</keyword>
<keyword evidence="1" id="KW-0812">Transmembrane</keyword>
<reference evidence="3" key="1">
    <citation type="submission" date="2025-08" db="UniProtKB">
        <authorList>
            <consortium name="RefSeq"/>
        </authorList>
    </citation>
    <scope>IDENTIFICATION</scope>
    <source>
        <tissue evidence="3">Entire body</tissue>
    </source>
</reference>
<evidence type="ECO:0000313" key="3">
    <source>
        <dbReference type="RefSeq" id="XP_018321729.1"/>
    </source>
</evidence>
<dbReference type="OrthoDB" id="8912589at2759"/>
<keyword evidence="1" id="KW-1133">Transmembrane helix</keyword>
<dbReference type="KEGG" id="apln:108734598"/>
<protein>
    <submittedName>
        <fullName evidence="3">Uncharacterized protein LOC108734598</fullName>
    </submittedName>
</protein>
<accession>A0A1W4WCM8</accession>
<name>A0A1W4WCM8_AGRPL</name>
<evidence type="ECO:0000313" key="2">
    <source>
        <dbReference type="Proteomes" id="UP000192223"/>
    </source>
</evidence>
<sequence>MRNGINAVLWCLIMIIFSYVIAIISGIAYVFATCLHPFYPSLTECRWILLEGLNFPQFCAMKMMNEDPVCFDDESCSEISTSTKTASNISSCGEIKKENPVQLC</sequence>
<proteinExistence type="predicted"/>
<gene>
    <name evidence="3" type="primary">LOC108734598</name>
</gene>
<organism evidence="2 3">
    <name type="scientific">Agrilus planipennis</name>
    <name type="common">Emerald ash borer</name>
    <name type="synonym">Agrilus marcopoli</name>
    <dbReference type="NCBI Taxonomy" id="224129"/>
    <lineage>
        <taxon>Eukaryota</taxon>
        <taxon>Metazoa</taxon>
        <taxon>Ecdysozoa</taxon>
        <taxon>Arthropoda</taxon>
        <taxon>Hexapoda</taxon>
        <taxon>Insecta</taxon>
        <taxon>Pterygota</taxon>
        <taxon>Neoptera</taxon>
        <taxon>Endopterygota</taxon>
        <taxon>Coleoptera</taxon>
        <taxon>Polyphaga</taxon>
        <taxon>Elateriformia</taxon>
        <taxon>Buprestoidea</taxon>
        <taxon>Buprestidae</taxon>
        <taxon>Agrilinae</taxon>
        <taxon>Agrilus</taxon>
    </lineage>
</organism>
<keyword evidence="2" id="KW-1185">Reference proteome</keyword>
<dbReference type="PANTHER" id="PTHR39948:SF1">
    <property type="entry name" value="GEO11419P1"/>
    <property type="match status" value="1"/>
</dbReference>
<dbReference type="Proteomes" id="UP000192223">
    <property type="component" value="Unplaced"/>
</dbReference>
<feature type="transmembrane region" description="Helical" evidence="1">
    <location>
        <begin position="7"/>
        <end position="32"/>
    </location>
</feature>
<dbReference type="PANTHER" id="PTHR39948">
    <property type="entry name" value="GEO11419P1"/>
    <property type="match status" value="1"/>
</dbReference>
<dbReference type="InParanoid" id="A0A1W4WCM8"/>
<evidence type="ECO:0000256" key="1">
    <source>
        <dbReference type="SAM" id="Phobius"/>
    </source>
</evidence>
<dbReference type="AlphaFoldDB" id="A0A1W4WCM8"/>
<dbReference type="RefSeq" id="XP_018321729.1">
    <property type="nucleotide sequence ID" value="XM_018466227.2"/>
</dbReference>